<name>A0A1I8HEZ1_9PLAT</name>
<keyword evidence="2" id="KW-1185">Reference proteome</keyword>
<feature type="transmembrane region" description="Helical" evidence="1">
    <location>
        <begin position="39"/>
        <end position="60"/>
    </location>
</feature>
<dbReference type="AlphaFoldDB" id="A0A1I8HEZ1"/>
<protein>
    <submittedName>
        <fullName evidence="3">PBPe domain-containing protein</fullName>
    </submittedName>
</protein>
<organism evidence="2 3">
    <name type="scientific">Macrostomum lignano</name>
    <dbReference type="NCBI Taxonomy" id="282301"/>
    <lineage>
        <taxon>Eukaryota</taxon>
        <taxon>Metazoa</taxon>
        <taxon>Spiralia</taxon>
        <taxon>Lophotrochozoa</taxon>
        <taxon>Platyhelminthes</taxon>
        <taxon>Rhabditophora</taxon>
        <taxon>Macrostomorpha</taxon>
        <taxon>Macrostomida</taxon>
        <taxon>Macrostomidae</taxon>
        <taxon>Macrostomum</taxon>
    </lineage>
</organism>
<keyword evidence="1" id="KW-0812">Transmembrane</keyword>
<evidence type="ECO:0000256" key="1">
    <source>
        <dbReference type="SAM" id="Phobius"/>
    </source>
</evidence>
<accession>A0A1I8HEZ1</accession>
<sequence length="80" mass="8994">MQNDRSLESFKVYWWEREKVQCSTEKVSSGVQLKTLSGVFVLLGAGIGAGFVVLIVEFVVAKVWGTERFKPVSWGLISER</sequence>
<reference evidence="3" key="1">
    <citation type="submission" date="2016-11" db="UniProtKB">
        <authorList>
            <consortium name="WormBaseParasite"/>
        </authorList>
    </citation>
    <scope>IDENTIFICATION</scope>
</reference>
<evidence type="ECO:0000313" key="2">
    <source>
        <dbReference type="Proteomes" id="UP000095280"/>
    </source>
</evidence>
<dbReference type="Proteomes" id="UP000095280">
    <property type="component" value="Unplaced"/>
</dbReference>
<proteinExistence type="predicted"/>
<keyword evidence="1" id="KW-1133">Transmembrane helix</keyword>
<keyword evidence="1" id="KW-0472">Membrane</keyword>
<dbReference type="WBParaSite" id="maker-uti_cns_0005669-snap-gene-0.10-mRNA-1">
    <property type="protein sequence ID" value="maker-uti_cns_0005669-snap-gene-0.10-mRNA-1"/>
    <property type="gene ID" value="maker-uti_cns_0005669-snap-gene-0.10"/>
</dbReference>
<evidence type="ECO:0000313" key="3">
    <source>
        <dbReference type="WBParaSite" id="maker-uti_cns_0005669-snap-gene-0.10-mRNA-1"/>
    </source>
</evidence>